<feature type="signal peptide" evidence="2">
    <location>
        <begin position="1"/>
        <end position="28"/>
    </location>
</feature>
<organism evidence="3 4">
    <name type="scientific">Alloalcanivorax profundimaris</name>
    <dbReference type="NCBI Taxonomy" id="2735259"/>
    <lineage>
        <taxon>Bacteria</taxon>
        <taxon>Pseudomonadati</taxon>
        <taxon>Pseudomonadota</taxon>
        <taxon>Gammaproteobacteria</taxon>
        <taxon>Oceanospirillales</taxon>
        <taxon>Alcanivoracaceae</taxon>
        <taxon>Alloalcanivorax</taxon>
    </lineage>
</organism>
<feature type="chain" id="PRO_5046069725" evidence="2">
    <location>
        <begin position="29"/>
        <end position="354"/>
    </location>
</feature>
<dbReference type="EMBL" id="ARXX01000022">
    <property type="protein sequence ID" value="MBF5056412.1"/>
    <property type="molecule type" value="Genomic_DNA"/>
</dbReference>
<keyword evidence="1 2" id="KW-0732">Signal</keyword>
<accession>A0ABS0AQK1</accession>
<dbReference type="InterPro" id="IPR018389">
    <property type="entry name" value="DctP_fam"/>
</dbReference>
<dbReference type="PANTHER" id="PTHR33376">
    <property type="match status" value="1"/>
</dbReference>
<proteinExistence type="predicted"/>
<evidence type="ECO:0000313" key="3">
    <source>
        <dbReference type="EMBL" id="MBF5056412.1"/>
    </source>
</evidence>
<gene>
    <name evidence="3" type="ORF">Y5W_01706</name>
</gene>
<sequence length="354" mass="38480">MKASIRNLPLWIAGTALGLTLSLGGAHADDSVTLRIEHFLPANSNAQQNVIEPWCEDMKAASDGRIQCEIYPSMQLGGTPGQLADMARNGVVDVVWTALGYSAGRFPRSEALELPFVLPAGGETASRIIWDYSTTYAKDDFKDYKVLAVYSDGGGTLHTARKAVRDLDDMKGLRVRASTRLASRFLTSVGATPVSMPPSQIADTLSKGVIDGALAVWEVVPPTKLDETTFHHTTTGPDQATTTVTTLAMLMNQQRYQSLPDDLKKIVDEYSGEALTVRFGKAWDQAIDQVRNRIAGDDAHTIITLDDAAYQAMLDASQSVVDDWVASDDGGLDRQALFDGLRKTVKEYTPELAR</sequence>
<protein>
    <submittedName>
        <fullName evidence="3">TRAP-type C4-dicarboxylate transport system</fullName>
    </submittedName>
</protein>
<keyword evidence="4" id="KW-1185">Reference proteome</keyword>
<evidence type="ECO:0000256" key="1">
    <source>
        <dbReference type="ARBA" id="ARBA00022729"/>
    </source>
</evidence>
<evidence type="ECO:0000313" key="4">
    <source>
        <dbReference type="Proteomes" id="UP000662703"/>
    </source>
</evidence>
<reference evidence="3 4" key="1">
    <citation type="submission" date="2012-09" db="EMBL/GenBank/DDBJ databases">
        <title>Genome Sequence of alkane-degrading Bacterium Alcanivorax sp. 521-1.</title>
        <authorList>
            <person name="Lai Q."/>
            <person name="Shao Z."/>
        </authorList>
    </citation>
    <scope>NUCLEOTIDE SEQUENCE [LARGE SCALE GENOMIC DNA]</scope>
    <source>
        <strain evidence="3 4">521-1</strain>
    </source>
</reference>
<dbReference type="Proteomes" id="UP000662703">
    <property type="component" value="Unassembled WGS sequence"/>
</dbReference>
<dbReference type="InterPro" id="IPR038404">
    <property type="entry name" value="TRAP_DctP_sf"/>
</dbReference>
<dbReference type="Gene3D" id="3.40.190.170">
    <property type="entry name" value="Bacterial extracellular solute-binding protein, family 7"/>
    <property type="match status" value="1"/>
</dbReference>
<dbReference type="CDD" id="cd13665">
    <property type="entry name" value="PBP2_TRAP_Dctp3_4"/>
    <property type="match status" value="1"/>
</dbReference>
<dbReference type="NCBIfam" id="NF037995">
    <property type="entry name" value="TRAP_S1"/>
    <property type="match status" value="1"/>
</dbReference>
<dbReference type="Pfam" id="PF03480">
    <property type="entry name" value="DctP"/>
    <property type="match status" value="1"/>
</dbReference>
<dbReference type="PANTHER" id="PTHR33376:SF15">
    <property type="entry name" value="BLL6794 PROTEIN"/>
    <property type="match status" value="1"/>
</dbReference>
<comment type="caution">
    <text evidence="3">The sequence shown here is derived from an EMBL/GenBank/DDBJ whole genome shotgun (WGS) entry which is preliminary data.</text>
</comment>
<name>A0ABS0AQK1_9GAMM</name>
<dbReference type="RefSeq" id="WP_194864913.1">
    <property type="nucleotide sequence ID" value="NZ_ARXX01000022.1"/>
</dbReference>
<evidence type="ECO:0000256" key="2">
    <source>
        <dbReference type="SAM" id="SignalP"/>
    </source>
</evidence>